<dbReference type="RefSeq" id="WP_088257875.1">
    <property type="nucleotide sequence ID" value="NZ_NIDE01000014.1"/>
</dbReference>
<evidence type="ECO:0000256" key="1">
    <source>
        <dbReference type="ARBA" id="ARBA00004141"/>
    </source>
</evidence>
<dbReference type="Pfam" id="PF01957">
    <property type="entry name" value="NfeD"/>
    <property type="match status" value="1"/>
</dbReference>
<feature type="domain" description="NfeD-like C-terminal" evidence="6">
    <location>
        <begin position="106"/>
        <end position="159"/>
    </location>
</feature>
<dbReference type="PANTHER" id="PTHR33507">
    <property type="entry name" value="INNER MEMBRANE PROTEIN YBBJ"/>
    <property type="match status" value="1"/>
</dbReference>
<dbReference type="EMBL" id="NIDE01000014">
    <property type="protein sequence ID" value="OWK38061.1"/>
    <property type="molecule type" value="Genomic_DNA"/>
</dbReference>
<gene>
    <name evidence="7" type="ORF">FRUB_07181</name>
</gene>
<keyword evidence="3 5" id="KW-1133">Transmembrane helix</keyword>
<evidence type="ECO:0000256" key="4">
    <source>
        <dbReference type="ARBA" id="ARBA00023136"/>
    </source>
</evidence>
<evidence type="ECO:0000313" key="8">
    <source>
        <dbReference type="Proteomes" id="UP000214646"/>
    </source>
</evidence>
<dbReference type="Gene3D" id="2.40.50.140">
    <property type="entry name" value="Nucleic acid-binding proteins"/>
    <property type="match status" value="1"/>
</dbReference>
<keyword evidence="4 5" id="KW-0472">Membrane</keyword>
<protein>
    <recommendedName>
        <fullName evidence="6">NfeD-like C-terminal domain-containing protein</fullName>
    </recommendedName>
</protein>
<dbReference type="PANTHER" id="PTHR33507:SF3">
    <property type="entry name" value="INNER MEMBRANE PROTEIN YBBJ"/>
    <property type="match status" value="1"/>
</dbReference>
<feature type="transmembrane region" description="Helical" evidence="5">
    <location>
        <begin position="30"/>
        <end position="49"/>
    </location>
</feature>
<dbReference type="InterPro" id="IPR002810">
    <property type="entry name" value="NfeD-like_C"/>
</dbReference>
<reference evidence="8" key="1">
    <citation type="submission" date="2017-06" db="EMBL/GenBank/DDBJ databases">
        <title>Genome analysis of Fimbriiglobus ruber SP5, the first member of the order Planctomycetales with confirmed chitinolytic capability.</title>
        <authorList>
            <person name="Ravin N.V."/>
            <person name="Rakitin A.L."/>
            <person name="Ivanova A.A."/>
            <person name="Beletsky A.V."/>
            <person name="Kulichevskaya I.S."/>
            <person name="Mardanov A.V."/>
            <person name="Dedysh S.N."/>
        </authorList>
    </citation>
    <scope>NUCLEOTIDE SEQUENCE [LARGE SCALE GENOMIC DNA]</scope>
    <source>
        <strain evidence="8">SP5</strain>
    </source>
</reference>
<keyword evidence="2 5" id="KW-0812">Transmembrane</keyword>
<feature type="transmembrane region" description="Helical" evidence="5">
    <location>
        <begin position="6"/>
        <end position="25"/>
    </location>
</feature>
<comment type="subcellular location">
    <subcellularLocation>
        <location evidence="1">Membrane</location>
        <topology evidence="1">Multi-pass membrane protein</topology>
    </subcellularLocation>
</comment>
<dbReference type="GO" id="GO:0005886">
    <property type="term" value="C:plasma membrane"/>
    <property type="evidence" value="ECO:0007669"/>
    <property type="project" value="TreeGrafter"/>
</dbReference>
<dbReference type="InterPro" id="IPR052165">
    <property type="entry name" value="Membrane_assoc_protease"/>
</dbReference>
<evidence type="ECO:0000256" key="2">
    <source>
        <dbReference type="ARBA" id="ARBA00022692"/>
    </source>
</evidence>
<comment type="caution">
    <text evidence="7">The sequence shown here is derived from an EMBL/GenBank/DDBJ whole genome shotgun (WGS) entry which is preliminary data.</text>
</comment>
<dbReference type="AlphaFoldDB" id="A0A225D925"/>
<proteinExistence type="predicted"/>
<name>A0A225D925_9BACT</name>
<feature type="transmembrane region" description="Helical" evidence="5">
    <location>
        <begin position="55"/>
        <end position="74"/>
    </location>
</feature>
<dbReference type="OrthoDB" id="283587at2"/>
<evidence type="ECO:0000256" key="5">
    <source>
        <dbReference type="SAM" id="Phobius"/>
    </source>
</evidence>
<evidence type="ECO:0000259" key="6">
    <source>
        <dbReference type="Pfam" id="PF01957"/>
    </source>
</evidence>
<keyword evidence="8" id="KW-1185">Reference proteome</keyword>
<organism evidence="7 8">
    <name type="scientific">Fimbriiglobus ruber</name>
    <dbReference type="NCBI Taxonomy" id="1908690"/>
    <lineage>
        <taxon>Bacteria</taxon>
        <taxon>Pseudomonadati</taxon>
        <taxon>Planctomycetota</taxon>
        <taxon>Planctomycetia</taxon>
        <taxon>Gemmatales</taxon>
        <taxon>Gemmataceae</taxon>
        <taxon>Fimbriiglobus</taxon>
    </lineage>
</organism>
<dbReference type="Proteomes" id="UP000214646">
    <property type="component" value="Unassembled WGS sequence"/>
</dbReference>
<evidence type="ECO:0000256" key="3">
    <source>
        <dbReference type="ARBA" id="ARBA00022989"/>
    </source>
</evidence>
<dbReference type="InterPro" id="IPR012340">
    <property type="entry name" value="NA-bd_OB-fold"/>
</dbReference>
<accession>A0A225D925</accession>
<evidence type="ECO:0000313" key="7">
    <source>
        <dbReference type="EMBL" id="OWK38061.1"/>
    </source>
</evidence>
<sequence>MDSYLLLAIILIGFGAVLIVSEFFLPTGGVLVVAAVACFAVAVGVTLLYGDTLEAAAVTITVSVGLPIAGVLLFNAYKRLSLTPGPDSDSGGATVASTPEMAVLAQLKGQFGKTVTPMRPSGSVEIDGRRIDAMTEGMMLAAGVAVKCVDVRAGRVIVRQIDPPEKLAALDLDMDDLK</sequence>